<feature type="transmembrane region" description="Helical" evidence="1">
    <location>
        <begin position="93"/>
        <end position="114"/>
    </location>
</feature>
<feature type="domain" description="EamA" evidence="2">
    <location>
        <begin position="10"/>
        <end position="138"/>
    </location>
</feature>
<protein>
    <recommendedName>
        <fullName evidence="2">EamA domain-containing protein</fullName>
    </recommendedName>
</protein>
<dbReference type="RefSeq" id="WP_348740079.1">
    <property type="nucleotide sequence ID" value="NZ_CAXJRC010000045.1"/>
</dbReference>
<feature type="transmembrane region" description="Helical" evidence="1">
    <location>
        <begin position="236"/>
        <end position="260"/>
    </location>
</feature>
<dbReference type="InterPro" id="IPR037185">
    <property type="entry name" value="EmrE-like"/>
</dbReference>
<evidence type="ECO:0000256" key="1">
    <source>
        <dbReference type="SAM" id="Phobius"/>
    </source>
</evidence>
<keyword evidence="1" id="KW-0812">Transmembrane</keyword>
<evidence type="ECO:0000313" key="4">
    <source>
        <dbReference type="Proteomes" id="UP001497602"/>
    </source>
</evidence>
<proteinExistence type="predicted"/>
<dbReference type="InterPro" id="IPR000620">
    <property type="entry name" value="EamA_dom"/>
</dbReference>
<feature type="transmembrane region" description="Helical" evidence="1">
    <location>
        <begin position="37"/>
        <end position="54"/>
    </location>
</feature>
<dbReference type="Proteomes" id="UP001497602">
    <property type="component" value="Unassembled WGS sequence"/>
</dbReference>
<feature type="transmembrane region" description="Helical" evidence="1">
    <location>
        <begin position="181"/>
        <end position="205"/>
    </location>
</feature>
<feature type="transmembrane region" description="Helical" evidence="1">
    <location>
        <begin position="121"/>
        <end position="139"/>
    </location>
</feature>
<dbReference type="EMBL" id="CAXJRC010000045">
    <property type="protein sequence ID" value="CAL2108472.1"/>
    <property type="molecule type" value="Genomic_DNA"/>
</dbReference>
<comment type="caution">
    <text evidence="3">The sequence shown here is derived from an EMBL/GenBank/DDBJ whole genome shotgun (WGS) entry which is preliminary data.</text>
</comment>
<feature type="transmembrane region" description="Helical" evidence="1">
    <location>
        <begin position="211"/>
        <end position="229"/>
    </location>
</feature>
<dbReference type="Pfam" id="PF00892">
    <property type="entry name" value="EamA"/>
    <property type="match status" value="2"/>
</dbReference>
<reference evidence="3 4" key="1">
    <citation type="submission" date="2024-05" db="EMBL/GenBank/DDBJ databases">
        <authorList>
            <person name="Duchaud E."/>
        </authorList>
    </citation>
    <scope>NUCLEOTIDE SEQUENCE [LARGE SCALE GENOMIC DNA]</scope>
    <source>
        <strain evidence="3">Ena-SAMPLE-TAB-13-05-2024-13:56:06:370-140305</strain>
    </source>
</reference>
<accession>A0ABM9PRN8</accession>
<feature type="transmembrane region" description="Helical" evidence="1">
    <location>
        <begin position="66"/>
        <end position="87"/>
    </location>
</feature>
<dbReference type="SUPFAM" id="SSF103481">
    <property type="entry name" value="Multidrug resistance efflux transporter EmrE"/>
    <property type="match status" value="2"/>
</dbReference>
<feature type="domain" description="EamA" evidence="2">
    <location>
        <begin position="150"/>
        <end position="282"/>
    </location>
</feature>
<keyword evidence="1" id="KW-0472">Membrane</keyword>
<keyword evidence="1" id="KW-1133">Transmembrane helix</keyword>
<evidence type="ECO:0000259" key="2">
    <source>
        <dbReference type="Pfam" id="PF00892"/>
    </source>
</evidence>
<evidence type="ECO:0000313" key="3">
    <source>
        <dbReference type="EMBL" id="CAL2108472.1"/>
    </source>
</evidence>
<feature type="transmembrane region" description="Helical" evidence="1">
    <location>
        <begin position="151"/>
        <end position="169"/>
    </location>
</feature>
<dbReference type="Gene3D" id="1.10.3730.20">
    <property type="match status" value="1"/>
</dbReference>
<gene>
    <name evidence="3" type="ORF">T190115A13A_80047</name>
</gene>
<sequence>MDNIKKSFQFLIVGAILIAFTPVLIKAADAPGTTAVFYRFFFGSITLIIPFVFTRIKSKETLNKKGVCITIVAGLCIAIYMHFWATGIMISNAAIPTLLLNLAPVWVGIGAFLLFKERQKLIFWIGLIIAFLGVSLLITQNLMLESGMVKGLVLGFLSGVFYALFMLIAQSGRKLLDTLSFLFISSLITTIFLGVFMCIQGFQFTNFSTQTWIYFIIMGVLQAGAWYLINYAQGYLSASIVSPTLLAQPVLAAVFAFLLLGEELTVWQITSGIIVVIGIYTVHFSKHNKR</sequence>
<keyword evidence="4" id="KW-1185">Reference proteome</keyword>
<organism evidence="3 4">
    <name type="scientific">Tenacibaculum vairaonense</name>
    <dbReference type="NCBI Taxonomy" id="3137860"/>
    <lineage>
        <taxon>Bacteria</taxon>
        <taxon>Pseudomonadati</taxon>
        <taxon>Bacteroidota</taxon>
        <taxon>Flavobacteriia</taxon>
        <taxon>Flavobacteriales</taxon>
        <taxon>Flavobacteriaceae</taxon>
        <taxon>Tenacibaculum</taxon>
    </lineage>
</organism>
<dbReference type="PANTHER" id="PTHR22911">
    <property type="entry name" value="ACYL-MALONYL CONDENSING ENZYME-RELATED"/>
    <property type="match status" value="1"/>
</dbReference>
<feature type="transmembrane region" description="Helical" evidence="1">
    <location>
        <begin position="266"/>
        <end position="284"/>
    </location>
</feature>
<name>A0ABM9PRN8_9FLAO</name>